<dbReference type="GO" id="GO:0016020">
    <property type="term" value="C:membrane"/>
    <property type="evidence" value="ECO:0007669"/>
    <property type="project" value="UniProtKB-SubCell"/>
</dbReference>
<evidence type="ECO:0000256" key="3">
    <source>
        <dbReference type="ARBA" id="ARBA00022692"/>
    </source>
</evidence>
<sequence>MQSNMVKFGRHLQFYLESDETHGPRDDPYIVPYTDIKECIGKSQHHFTREWTGSLKQAILQYIFSPNSSKRIKTFWKRIFDDVFSSSACSQSFEEEHRGIHGDKAIELYVEVMDEARSRELFSFIKKLHSTAAMNCEALRKLVKKFDKGAVARGEEMLTASFLHELYSASFSNYPCLEGYIDALRDSLITSEGEDAEDEDSDNESYSIQQKISSSYRNDSTAVKRRAEELTWLKTMIASIPPMELSALVAHRGFHCPRDGTNRRPLENSLSAFEMAWCGGIKLCECDVALTKDEKLVLAHDEDFSRLALDPNAVCSKTKVQDLTMKEIMSLTFKSGSRPPLLLDVLRSAQAIGGDSKLVIEIKPGNQDACTALVRLFRHHPDLIDRCEAIMSFDAFTMHRLKSELEDMAVSLKTERFGSLSPQSKPSFDSKADAPLQLPQVLLLTVAKEPQKHYELWVDILNSSPIHSWLKHGNKSSLDGVYLQYQPVMLEPAGIRGLRHLSKQYKVGIWGEFRKDPDDYFTAMQLINECGVSYVNTDLPRSFRSSASDFKQHRMTVHRKEHIMQVYETSRLFG</sequence>
<keyword evidence="11" id="KW-1185">Reference proteome</keyword>
<gene>
    <name evidence="10" type="ORF">HJC23_007568</name>
</gene>
<evidence type="ECO:0000256" key="8">
    <source>
        <dbReference type="SAM" id="MobiDB-lite"/>
    </source>
</evidence>
<keyword evidence="7" id="KW-0472">Membrane</keyword>
<evidence type="ECO:0000256" key="7">
    <source>
        <dbReference type="ARBA" id="ARBA00023136"/>
    </source>
</evidence>
<accession>A0ABD3QTB2</accession>
<feature type="domain" description="GP-PDE" evidence="9">
    <location>
        <begin position="246"/>
        <end position="547"/>
    </location>
</feature>
<dbReference type="SUPFAM" id="SSF51695">
    <property type="entry name" value="PLC-like phosphodiesterases"/>
    <property type="match status" value="1"/>
</dbReference>
<feature type="compositionally biased region" description="Acidic residues" evidence="8">
    <location>
        <begin position="192"/>
        <end position="203"/>
    </location>
</feature>
<evidence type="ECO:0000259" key="9">
    <source>
        <dbReference type="PROSITE" id="PS51704"/>
    </source>
</evidence>
<comment type="similarity">
    <text evidence="2">Belongs to the glycerophosphoryl diester phosphodiesterase family.</text>
</comment>
<dbReference type="Pfam" id="PF03009">
    <property type="entry name" value="GDPD"/>
    <property type="match status" value="1"/>
</dbReference>
<evidence type="ECO:0000313" key="11">
    <source>
        <dbReference type="Proteomes" id="UP001516023"/>
    </source>
</evidence>
<dbReference type="AlphaFoldDB" id="A0ABD3QTB2"/>
<dbReference type="InterPro" id="IPR052271">
    <property type="entry name" value="GDPD-Related"/>
</dbReference>
<evidence type="ECO:0000313" key="10">
    <source>
        <dbReference type="EMBL" id="KAL3802791.1"/>
    </source>
</evidence>
<evidence type="ECO:0000256" key="6">
    <source>
        <dbReference type="ARBA" id="ARBA00023098"/>
    </source>
</evidence>
<evidence type="ECO:0000256" key="2">
    <source>
        <dbReference type="ARBA" id="ARBA00007277"/>
    </source>
</evidence>
<proteinExistence type="inferred from homology"/>
<evidence type="ECO:0000256" key="1">
    <source>
        <dbReference type="ARBA" id="ARBA00004370"/>
    </source>
</evidence>
<dbReference type="GO" id="GO:0005737">
    <property type="term" value="C:cytoplasm"/>
    <property type="evidence" value="ECO:0007669"/>
    <property type="project" value="UniProtKB-ARBA"/>
</dbReference>
<evidence type="ECO:0000256" key="4">
    <source>
        <dbReference type="ARBA" id="ARBA00022801"/>
    </source>
</evidence>
<dbReference type="Gene3D" id="3.20.20.190">
    <property type="entry name" value="Phosphatidylinositol (PI) phosphodiesterase"/>
    <property type="match status" value="1"/>
</dbReference>
<dbReference type="EMBL" id="JABMIG020000017">
    <property type="protein sequence ID" value="KAL3802791.1"/>
    <property type="molecule type" value="Genomic_DNA"/>
</dbReference>
<dbReference type="PANTHER" id="PTHR42758:SF2">
    <property type="entry name" value="PHOSPHATIDYLGLYCEROL PHOSPHOLIPASE C"/>
    <property type="match status" value="1"/>
</dbReference>
<keyword evidence="4" id="KW-0378">Hydrolase</keyword>
<protein>
    <recommendedName>
        <fullName evidence="9">GP-PDE domain-containing protein</fullName>
    </recommendedName>
</protein>
<dbReference type="GO" id="GO:0008081">
    <property type="term" value="F:phosphoric diester hydrolase activity"/>
    <property type="evidence" value="ECO:0007669"/>
    <property type="project" value="UniProtKB-ARBA"/>
</dbReference>
<organism evidence="10 11">
    <name type="scientific">Cyclotella cryptica</name>
    <dbReference type="NCBI Taxonomy" id="29204"/>
    <lineage>
        <taxon>Eukaryota</taxon>
        <taxon>Sar</taxon>
        <taxon>Stramenopiles</taxon>
        <taxon>Ochrophyta</taxon>
        <taxon>Bacillariophyta</taxon>
        <taxon>Coscinodiscophyceae</taxon>
        <taxon>Thalassiosirophycidae</taxon>
        <taxon>Stephanodiscales</taxon>
        <taxon>Stephanodiscaceae</taxon>
        <taxon>Cyclotella</taxon>
    </lineage>
</organism>
<keyword evidence="5" id="KW-1133">Transmembrane helix</keyword>
<evidence type="ECO:0000256" key="5">
    <source>
        <dbReference type="ARBA" id="ARBA00022989"/>
    </source>
</evidence>
<keyword evidence="3" id="KW-0812">Transmembrane</keyword>
<dbReference type="GO" id="GO:0006629">
    <property type="term" value="P:lipid metabolic process"/>
    <property type="evidence" value="ECO:0007669"/>
    <property type="project" value="UniProtKB-KW"/>
</dbReference>
<dbReference type="PROSITE" id="PS51704">
    <property type="entry name" value="GP_PDE"/>
    <property type="match status" value="1"/>
</dbReference>
<comment type="subcellular location">
    <subcellularLocation>
        <location evidence="1">Membrane</location>
    </subcellularLocation>
</comment>
<name>A0ABD3QTB2_9STRA</name>
<dbReference type="InterPro" id="IPR017946">
    <property type="entry name" value="PLC-like_Pdiesterase_TIM-brl"/>
</dbReference>
<dbReference type="Proteomes" id="UP001516023">
    <property type="component" value="Unassembled WGS sequence"/>
</dbReference>
<dbReference type="PANTHER" id="PTHR42758">
    <property type="entry name" value="PHOSPHATIDYLGLYCEROL PHOSPHOLIPASE C"/>
    <property type="match status" value="1"/>
</dbReference>
<feature type="region of interest" description="Disordered" evidence="8">
    <location>
        <begin position="191"/>
        <end position="212"/>
    </location>
</feature>
<keyword evidence="6" id="KW-0443">Lipid metabolism</keyword>
<dbReference type="InterPro" id="IPR030395">
    <property type="entry name" value="GP_PDE_dom"/>
</dbReference>
<reference evidence="10 11" key="1">
    <citation type="journal article" date="2020" name="G3 (Bethesda)">
        <title>Improved Reference Genome for Cyclotella cryptica CCMP332, a Model for Cell Wall Morphogenesis, Salinity Adaptation, and Lipid Production in Diatoms (Bacillariophyta).</title>
        <authorList>
            <person name="Roberts W.R."/>
            <person name="Downey K.M."/>
            <person name="Ruck E.C."/>
            <person name="Traller J.C."/>
            <person name="Alverson A.J."/>
        </authorList>
    </citation>
    <scope>NUCLEOTIDE SEQUENCE [LARGE SCALE GENOMIC DNA]</scope>
    <source>
        <strain evidence="10 11">CCMP332</strain>
    </source>
</reference>
<comment type="caution">
    <text evidence="10">The sequence shown here is derived from an EMBL/GenBank/DDBJ whole genome shotgun (WGS) entry which is preliminary data.</text>
</comment>